<evidence type="ECO:0000313" key="3">
    <source>
        <dbReference type="EMBL" id="ECK7315381.1"/>
    </source>
</evidence>
<evidence type="ECO:0000313" key="2">
    <source>
        <dbReference type="EMBL" id="ECI4618423.1"/>
    </source>
</evidence>
<dbReference type="SUPFAM" id="SSF49503">
    <property type="entry name" value="Cupredoxins"/>
    <property type="match status" value="1"/>
</dbReference>
<dbReference type="AlphaFoldDB" id="A0A3U0V1B4"/>
<gene>
    <name evidence="2" type="ORF">DPC26_22910</name>
    <name evidence="3" type="ORF">FRN22_22010</name>
</gene>
<sequence length="102" mass="11518">MCFSTDSVAEISERTVLPLTLTESGFLPEKLTAPAGKKFLIRMTNRSNRVAELESYDMKFEKIALQGKTVSVFAGPLHPGKYRFFDDYSLSGYSAWLTVREE</sequence>
<protein>
    <submittedName>
        <fullName evidence="2">Cupredoxin domain-containing protein</fullName>
    </submittedName>
</protein>
<name>A0A3U0V1B4_SALET</name>
<feature type="domain" description="EfeO-type cupredoxin-like" evidence="1">
    <location>
        <begin position="6"/>
        <end position="98"/>
    </location>
</feature>
<proteinExistence type="predicted"/>
<dbReference type="EMBL" id="AAIVFG010000046">
    <property type="protein sequence ID" value="ECI4618423.1"/>
    <property type="molecule type" value="Genomic_DNA"/>
</dbReference>
<organism evidence="2">
    <name type="scientific">Salmonella enterica I</name>
    <dbReference type="NCBI Taxonomy" id="59201"/>
    <lineage>
        <taxon>Bacteria</taxon>
        <taxon>Pseudomonadati</taxon>
        <taxon>Pseudomonadota</taxon>
        <taxon>Gammaproteobacteria</taxon>
        <taxon>Enterobacterales</taxon>
        <taxon>Enterobacteriaceae</taxon>
        <taxon>Salmonella</taxon>
    </lineage>
</organism>
<dbReference type="Gene3D" id="2.60.40.420">
    <property type="entry name" value="Cupredoxins - blue copper proteins"/>
    <property type="match status" value="1"/>
</dbReference>
<dbReference type="InterPro" id="IPR028096">
    <property type="entry name" value="EfeO_Cupredoxin"/>
</dbReference>
<dbReference type="InterPro" id="IPR008972">
    <property type="entry name" value="Cupredoxin"/>
</dbReference>
<dbReference type="Pfam" id="PF13473">
    <property type="entry name" value="Cupredoxin_1"/>
    <property type="match status" value="1"/>
</dbReference>
<reference evidence="2" key="1">
    <citation type="submission" date="2018-06" db="EMBL/GenBank/DDBJ databases">
        <authorList>
            <person name="Ashton P.M."/>
            <person name="Dallman T."/>
            <person name="Nair S."/>
            <person name="De Pinna E."/>
            <person name="Peters T."/>
            <person name="Grant K."/>
        </authorList>
    </citation>
    <scope>NUCLEOTIDE SEQUENCE</scope>
    <source>
        <strain evidence="2">527491</strain>
        <strain evidence="3">780192</strain>
    </source>
</reference>
<dbReference type="EMBL" id="AAJCYU010000043">
    <property type="protein sequence ID" value="ECK7315381.1"/>
    <property type="molecule type" value="Genomic_DNA"/>
</dbReference>
<accession>A0A3U0V1B4</accession>
<evidence type="ECO:0000259" key="1">
    <source>
        <dbReference type="Pfam" id="PF13473"/>
    </source>
</evidence>
<comment type="caution">
    <text evidence="2">The sequence shown here is derived from an EMBL/GenBank/DDBJ whole genome shotgun (WGS) entry which is preliminary data.</text>
</comment>